<gene>
    <name evidence="8" type="ORF">SAMN05192543_101403</name>
</gene>
<feature type="active site" description="Proton donor" evidence="6">
    <location>
        <position position="114"/>
    </location>
</feature>
<evidence type="ECO:0000256" key="5">
    <source>
        <dbReference type="ARBA" id="ARBA00051722"/>
    </source>
</evidence>
<dbReference type="CDD" id="cd16343">
    <property type="entry name" value="LMWPTP"/>
    <property type="match status" value="1"/>
</dbReference>
<evidence type="ECO:0000256" key="1">
    <source>
        <dbReference type="ARBA" id="ARBA00011063"/>
    </source>
</evidence>
<dbReference type="Proteomes" id="UP000199548">
    <property type="component" value="Unassembled WGS sequence"/>
</dbReference>
<evidence type="ECO:0000313" key="9">
    <source>
        <dbReference type="Proteomes" id="UP000199548"/>
    </source>
</evidence>
<feature type="domain" description="Phosphotyrosine protein phosphatase I" evidence="7">
    <location>
        <begin position="3"/>
        <end position="140"/>
    </location>
</feature>
<dbReference type="InterPro" id="IPR050438">
    <property type="entry name" value="LMW_PTPase"/>
</dbReference>
<dbReference type="Pfam" id="PF01451">
    <property type="entry name" value="LMWPc"/>
    <property type="match status" value="1"/>
</dbReference>
<dbReference type="EC" id="3.1.3.48" evidence="2"/>
<keyword evidence="3" id="KW-0378">Hydrolase</keyword>
<reference evidence="8 9" key="1">
    <citation type="submission" date="2016-10" db="EMBL/GenBank/DDBJ databases">
        <authorList>
            <person name="de Groot N.N."/>
        </authorList>
    </citation>
    <scope>NUCLEOTIDE SEQUENCE [LARGE SCALE GENOMIC DNA]</scope>
    <source>
        <strain evidence="8 9">LMG 23650</strain>
    </source>
</reference>
<proteinExistence type="inferred from homology"/>
<dbReference type="PANTHER" id="PTHR11717">
    <property type="entry name" value="LOW MOLECULAR WEIGHT PROTEIN TYROSINE PHOSPHATASE"/>
    <property type="match status" value="1"/>
</dbReference>
<dbReference type="SMART" id="SM00226">
    <property type="entry name" value="LMWPc"/>
    <property type="match status" value="1"/>
</dbReference>
<evidence type="ECO:0000256" key="3">
    <source>
        <dbReference type="ARBA" id="ARBA00022801"/>
    </source>
</evidence>
<comment type="catalytic activity">
    <reaction evidence="5">
        <text>O-phospho-L-tyrosyl-[protein] + H2O = L-tyrosyl-[protein] + phosphate</text>
        <dbReference type="Rhea" id="RHEA:10684"/>
        <dbReference type="Rhea" id="RHEA-COMP:10136"/>
        <dbReference type="Rhea" id="RHEA-COMP:20101"/>
        <dbReference type="ChEBI" id="CHEBI:15377"/>
        <dbReference type="ChEBI" id="CHEBI:43474"/>
        <dbReference type="ChEBI" id="CHEBI:46858"/>
        <dbReference type="ChEBI" id="CHEBI:61978"/>
        <dbReference type="EC" id="3.1.3.48"/>
    </reaction>
</comment>
<evidence type="ECO:0000259" key="7">
    <source>
        <dbReference type="SMART" id="SM00226"/>
    </source>
</evidence>
<protein>
    <recommendedName>
        <fullName evidence="2">protein-tyrosine-phosphatase</fullName>
        <ecNumber evidence="2">3.1.3.48</ecNumber>
    </recommendedName>
</protein>
<dbReference type="InterPro" id="IPR017867">
    <property type="entry name" value="Tyr_phospatase_low_mol_wt"/>
</dbReference>
<keyword evidence="4" id="KW-0904">Protein phosphatase</keyword>
<comment type="similarity">
    <text evidence="1">Belongs to the low molecular weight phosphotyrosine protein phosphatase family.</text>
</comment>
<dbReference type="OrthoDB" id="9784339at2"/>
<evidence type="ECO:0000313" key="8">
    <source>
        <dbReference type="EMBL" id="SFH87731.1"/>
    </source>
</evidence>
<feature type="active site" description="Nucleophile" evidence="6">
    <location>
        <position position="9"/>
    </location>
</feature>
<dbReference type="EMBL" id="FOQU01000001">
    <property type="protein sequence ID" value="SFH87731.1"/>
    <property type="molecule type" value="Genomic_DNA"/>
</dbReference>
<dbReference type="STRING" id="420953.SAMN05192543_101403"/>
<dbReference type="RefSeq" id="WP_091006778.1">
    <property type="nucleotide sequence ID" value="NZ_CP041743.1"/>
</dbReference>
<dbReference type="SUPFAM" id="SSF52788">
    <property type="entry name" value="Phosphotyrosine protein phosphatases I"/>
    <property type="match status" value="1"/>
</dbReference>
<dbReference type="Gene3D" id="3.40.50.2300">
    <property type="match status" value="1"/>
</dbReference>
<dbReference type="InterPro" id="IPR023485">
    <property type="entry name" value="Ptyr_pPase"/>
</dbReference>
<feature type="active site" evidence="6">
    <location>
        <position position="15"/>
    </location>
</feature>
<evidence type="ECO:0000256" key="4">
    <source>
        <dbReference type="ARBA" id="ARBA00022912"/>
    </source>
</evidence>
<evidence type="ECO:0000256" key="2">
    <source>
        <dbReference type="ARBA" id="ARBA00013064"/>
    </source>
</evidence>
<dbReference type="PRINTS" id="PR00719">
    <property type="entry name" value="LMWPTPASE"/>
</dbReference>
<name>A0A1I3DMM0_9BURK</name>
<dbReference type="InterPro" id="IPR036196">
    <property type="entry name" value="Ptyr_pPase_sf"/>
</dbReference>
<dbReference type="AlphaFoldDB" id="A0A1I3DMM0"/>
<organism evidence="8 9">
    <name type="scientific">Paraburkholderia megapolitana</name>
    <dbReference type="NCBI Taxonomy" id="420953"/>
    <lineage>
        <taxon>Bacteria</taxon>
        <taxon>Pseudomonadati</taxon>
        <taxon>Pseudomonadota</taxon>
        <taxon>Betaproteobacteria</taxon>
        <taxon>Burkholderiales</taxon>
        <taxon>Burkholderiaceae</taxon>
        <taxon>Paraburkholderia</taxon>
    </lineage>
</organism>
<evidence type="ECO:0000256" key="6">
    <source>
        <dbReference type="PIRSR" id="PIRSR617867-1"/>
    </source>
</evidence>
<accession>A0A1I3DMM0</accession>
<keyword evidence="9" id="KW-1185">Reference proteome</keyword>
<dbReference type="PANTHER" id="PTHR11717:SF31">
    <property type="entry name" value="LOW MOLECULAR WEIGHT PROTEIN-TYROSINE-PHOSPHATASE ETP-RELATED"/>
    <property type="match status" value="1"/>
</dbReference>
<sequence>MIERILVVCEGNLCRSPIAQGLLRREMADTVVASAGLSAVAGTAIDPVAASLLAARGIDMSAHRARRLDERMCRVADLILVMELAQQHAIERFYPIARGRVYRLAEAYPTDVPDPYGRPHRSYEYALTLIDHGVQDWTRRIASLARSSRY</sequence>
<dbReference type="GO" id="GO:0004725">
    <property type="term" value="F:protein tyrosine phosphatase activity"/>
    <property type="evidence" value="ECO:0007669"/>
    <property type="project" value="UniProtKB-EC"/>
</dbReference>